<protein>
    <submittedName>
        <fullName evidence="4">Uncharacterized protein</fullName>
    </submittedName>
</protein>
<keyword evidence="5" id="KW-1185">Reference proteome</keyword>
<dbReference type="PANTHER" id="PTHR24322:SF736">
    <property type="entry name" value="RETINOL DEHYDROGENASE 10"/>
    <property type="match status" value="1"/>
</dbReference>
<dbReference type="InterPro" id="IPR020904">
    <property type="entry name" value="Sc_DH/Rdtase_CS"/>
</dbReference>
<dbReference type="EMBL" id="JARBDR010000107">
    <property type="protein sequence ID" value="KAJ8321258.1"/>
    <property type="molecule type" value="Genomic_DNA"/>
</dbReference>
<evidence type="ECO:0000256" key="2">
    <source>
        <dbReference type="ARBA" id="ARBA00023002"/>
    </source>
</evidence>
<dbReference type="PRINTS" id="PR00081">
    <property type="entry name" value="GDHRDH"/>
</dbReference>
<dbReference type="PRINTS" id="PR00080">
    <property type="entry name" value="SDRFAMILY"/>
</dbReference>
<evidence type="ECO:0000313" key="4">
    <source>
        <dbReference type="EMBL" id="KAJ8321258.1"/>
    </source>
</evidence>
<name>A0ABQ9FVI3_TEGGR</name>
<feature type="non-terminal residue" evidence="4">
    <location>
        <position position="243"/>
    </location>
</feature>
<accession>A0ABQ9FVI3</accession>
<proteinExistence type="inferred from homology"/>
<dbReference type="InterPro" id="IPR002347">
    <property type="entry name" value="SDR_fam"/>
</dbReference>
<comment type="similarity">
    <text evidence="1 3">Belongs to the short-chain dehydrogenases/reductases (SDR) family.</text>
</comment>
<evidence type="ECO:0000256" key="1">
    <source>
        <dbReference type="ARBA" id="ARBA00006484"/>
    </source>
</evidence>
<organism evidence="4 5">
    <name type="scientific">Tegillarca granosa</name>
    <name type="common">Malaysian cockle</name>
    <name type="synonym">Anadara granosa</name>
    <dbReference type="NCBI Taxonomy" id="220873"/>
    <lineage>
        <taxon>Eukaryota</taxon>
        <taxon>Metazoa</taxon>
        <taxon>Spiralia</taxon>
        <taxon>Lophotrochozoa</taxon>
        <taxon>Mollusca</taxon>
        <taxon>Bivalvia</taxon>
        <taxon>Autobranchia</taxon>
        <taxon>Pteriomorphia</taxon>
        <taxon>Arcoida</taxon>
        <taxon>Arcoidea</taxon>
        <taxon>Arcidae</taxon>
        <taxon>Tegillarca</taxon>
    </lineage>
</organism>
<evidence type="ECO:0000313" key="5">
    <source>
        <dbReference type="Proteomes" id="UP001217089"/>
    </source>
</evidence>
<reference evidence="4 5" key="1">
    <citation type="submission" date="2022-12" db="EMBL/GenBank/DDBJ databases">
        <title>Chromosome-level genome of Tegillarca granosa.</title>
        <authorList>
            <person name="Kim J."/>
        </authorList>
    </citation>
    <scope>NUCLEOTIDE SEQUENCE [LARGE SCALE GENOMIC DNA]</scope>
    <source>
        <strain evidence="4">Teg-2019</strain>
        <tissue evidence="4">Adductor muscle</tissue>
    </source>
</reference>
<dbReference type="PANTHER" id="PTHR24322">
    <property type="entry name" value="PKSB"/>
    <property type="match status" value="1"/>
</dbReference>
<keyword evidence="2" id="KW-0560">Oxidoreductase</keyword>
<dbReference type="CDD" id="cd05339">
    <property type="entry name" value="17beta-HSDXI-like_SDR_c"/>
    <property type="match status" value="1"/>
</dbReference>
<dbReference type="PROSITE" id="PS00061">
    <property type="entry name" value="ADH_SHORT"/>
    <property type="match status" value="1"/>
</dbReference>
<comment type="caution">
    <text evidence="4">The sequence shown here is derived from an EMBL/GenBank/DDBJ whole genome shotgun (WGS) entry which is preliminary data.</text>
</comment>
<gene>
    <name evidence="4" type="ORF">KUTeg_001116</name>
</gene>
<dbReference type="Proteomes" id="UP001217089">
    <property type="component" value="Unassembled WGS sequence"/>
</dbReference>
<evidence type="ECO:0000256" key="3">
    <source>
        <dbReference type="RuleBase" id="RU000363"/>
    </source>
</evidence>
<dbReference type="SUPFAM" id="SSF51735">
    <property type="entry name" value="NAD(P)-binding Rossmann-fold domains"/>
    <property type="match status" value="1"/>
</dbReference>
<dbReference type="Pfam" id="PF00106">
    <property type="entry name" value="adh_short"/>
    <property type="match status" value="1"/>
</dbReference>
<sequence length="243" mass="26814">MNSFTPEPVRRESVFSREVFVSIKRFILVIIQSIYRFFIPQSKKFVSEDIILVTGSGSGLGRSLATQFSGLGATLILWDINSQNNEETAAIIRAMGGHCFTYTCDVSNREDVYKTAKLVKQEVGEITILINNAGIVSGRSILECSDHLIEKTMRVNLLSLFWTVKAFLPDMMKQNHGHIVNIASSAGLAGISKLGDYSSSKFGVIGFTEVLQYEMKFSGYTGVHTTVVCPAMINTGMFQGARM</sequence>
<dbReference type="InterPro" id="IPR036291">
    <property type="entry name" value="NAD(P)-bd_dom_sf"/>
</dbReference>
<dbReference type="Gene3D" id="3.40.50.720">
    <property type="entry name" value="NAD(P)-binding Rossmann-like Domain"/>
    <property type="match status" value="1"/>
</dbReference>